<dbReference type="InterPro" id="IPR008937">
    <property type="entry name" value="Ras-like_GEF"/>
</dbReference>
<dbReference type="Pfam" id="PF00617">
    <property type="entry name" value="RasGEF"/>
    <property type="match status" value="1"/>
</dbReference>
<name>A0A7S2WCD6_9STRA</name>
<dbReference type="GO" id="GO:0005085">
    <property type="term" value="F:guanyl-nucleotide exchange factor activity"/>
    <property type="evidence" value="ECO:0007669"/>
    <property type="project" value="UniProtKB-KW"/>
</dbReference>
<reference evidence="5" key="1">
    <citation type="submission" date="2021-01" db="EMBL/GenBank/DDBJ databases">
        <authorList>
            <person name="Corre E."/>
            <person name="Pelletier E."/>
            <person name="Niang G."/>
            <person name="Scheremetjew M."/>
            <person name="Finn R."/>
            <person name="Kale V."/>
            <person name="Holt S."/>
            <person name="Cochrane G."/>
            <person name="Meng A."/>
            <person name="Brown T."/>
            <person name="Cohen L."/>
        </authorList>
    </citation>
    <scope>NUCLEOTIDE SEQUENCE</scope>
    <source>
        <strain evidence="5">NY070348D</strain>
    </source>
</reference>
<dbReference type="InterPro" id="IPR001895">
    <property type="entry name" value="RASGEF_cat_dom"/>
</dbReference>
<proteinExistence type="predicted"/>
<feature type="domain" description="Ras-GEF" evidence="4">
    <location>
        <begin position="417"/>
        <end position="647"/>
    </location>
</feature>
<organism evidence="5">
    <name type="scientific">Mucochytrium quahogii</name>
    <dbReference type="NCBI Taxonomy" id="96639"/>
    <lineage>
        <taxon>Eukaryota</taxon>
        <taxon>Sar</taxon>
        <taxon>Stramenopiles</taxon>
        <taxon>Bigyra</taxon>
        <taxon>Labyrinthulomycetes</taxon>
        <taxon>Thraustochytrida</taxon>
        <taxon>Thraustochytriidae</taxon>
        <taxon>Mucochytrium</taxon>
    </lineage>
</organism>
<dbReference type="AlphaFoldDB" id="A0A7S2WCD6"/>
<dbReference type="GO" id="GO:0007264">
    <property type="term" value="P:small GTPase-mediated signal transduction"/>
    <property type="evidence" value="ECO:0007669"/>
    <property type="project" value="InterPro"/>
</dbReference>
<dbReference type="PANTHER" id="PTHR23113">
    <property type="entry name" value="GUANINE NUCLEOTIDE EXCHANGE FACTOR"/>
    <property type="match status" value="1"/>
</dbReference>
<evidence type="ECO:0000313" key="5">
    <source>
        <dbReference type="EMBL" id="CAD9679815.1"/>
    </source>
</evidence>
<evidence type="ECO:0000256" key="1">
    <source>
        <dbReference type="ARBA" id="ARBA00022658"/>
    </source>
</evidence>
<dbReference type="EMBL" id="HBHK01010692">
    <property type="protein sequence ID" value="CAD9679815.1"/>
    <property type="molecule type" value="Transcribed_RNA"/>
</dbReference>
<evidence type="ECO:0000259" key="4">
    <source>
        <dbReference type="PROSITE" id="PS50009"/>
    </source>
</evidence>
<gene>
    <name evidence="5" type="ORF">QSP1433_LOCUS6692</name>
</gene>
<keyword evidence="1 2" id="KW-0344">Guanine-nucleotide releasing factor</keyword>
<dbReference type="Gene3D" id="1.10.840.10">
    <property type="entry name" value="Ras guanine-nucleotide exchange factors catalytic domain"/>
    <property type="match status" value="1"/>
</dbReference>
<evidence type="ECO:0000256" key="2">
    <source>
        <dbReference type="PROSITE-ProRule" id="PRU00168"/>
    </source>
</evidence>
<sequence>MVKRAGRSATSGELPRFPPPSLSGPFPVLQKNPALEEIKCEHAAPVPFMRCNSAPEFPPLAGLEEFDDPGLVPTTLQRVQQYIETAVDINSREDILRLVICMPSAGQLLVEEKYLIIDSMLFSLGDEESVLAFLQWCLEFASCEIDGIVPVTVERTVQCLSAQDFVLFIIMRWIKNWDGVDQLKQSGNEAKTCLIKILDFVDIETPSGSDLNMVGMWLGLPVEALRWTNRTIVDKSCGTSQTKWLRDRIIALIFTGLETGKHAEETTLLQQALDGEQPIIILPHEGLGRLRSRSHSFVKLNRARSHRRMSESQVPRPAVTRGLDYERVLVTPPRRTRPAPSDSFDSMVSACSSSATEHSDSDWVPCAADRQNAPEEGGPVIPETKPNTVHKNITSAGFEHKDLNMPMHEIGKLLDMDASHVAKQLTLYIYDEIYSKITLPELRTLEAGPSARGPNITRMIQIFEMVSSWVETEVLQLSSNSINACIKLLGFFVRLASECRKLRNFHLLFALVAGLNQPTLAWVWGIAHRKHLLAFHDLRRVVSPRNNYLVYRADLSKCNPHRPKIPFIGLMLKDMSVTTSSNEFNMRASFLNHWRNFGYACEFAGADKNRYGYEYQRDEDVYELFTAGLQLSSTDTATKNELSNNCKQRFQVRKRDRFLYFVRRKKGSFSNLAQLDGN</sequence>
<protein>
    <recommendedName>
        <fullName evidence="4">Ras-GEF domain-containing protein</fullName>
    </recommendedName>
</protein>
<dbReference type="PROSITE" id="PS50009">
    <property type="entry name" value="RASGEF_CAT"/>
    <property type="match status" value="1"/>
</dbReference>
<accession>A0A7S2WCD6</accession>
<dbReference type="InterPro" id="IPR023578">
    <property type="entry name" value="Ras_GEF_dom_sf"/>
</dbReference>
<dbReference type="InterPro" id="IPR036964">
    <property type="entry name" value="RASGEF_cat_dom_sf"/>
</dbReference>
<dbReference type="PANTHER" id="PTHR23113:SF99">
    <property type="entry name" value="RASGEF DOMAIN-CONTAINING PROTEIN"/>
    <property type="match status" value="1"/>
</dbReference>
<evidence type="ECO:0000256" key="3">
    <source>
        <dbReference type="SAM" id="MobiDB-lite"/>
    </source>
</evidence>
<feature type="region of interest" description="Disordered" evidence="3">
    <location>
        <begin position="1"/>
        <end position="25"/>
    </location>
</feature>
<dbReference type="SUPFAM" id="SSF48366">
    <property type="entry name" value="Ras GEF"/>
    <property type="match status" value="1"/>
</dbReference>
<dbReference type="SMART" id="SM00147">
    <property type="entry name" value="RasGEF"/>
    <property type="match status" value="1"/>
</dbReference>